<dbReference type="Proteomes" id="UP000190166">
    <property type="component" value="Unassembled WGS sequence"/>
</dbReference>
<sequence>MHRSFLLFIIGCCTFMGPLRAQEMYERANRFTRLLSKAQQAQTLFPFDTGERYHFAYVPRDDRKGISVNELNPAQRKALMALLNTALSEATVKKVNDIMQLDLVLKQLEHREENDHYRDPGKYFLTIFGVPAANTIWGWRFEGHHVAFNFSADKKELVAGTPAFLGANPAIVLEGPQKDKEVLREETTLAFDLLHALSPAELQKALVTTKAPAEIITGNSRNAMIAHPEGIRFKELSAAHQQLLLQLINVYVHRFTKLFADKMLKDIQQDGLDNLWFTWAGSTVHALGNPCYYRIQGPGLIIEYDNTQNNANHIHTIVRDLKNDFGGDMLLEHYRAAHAK</sequence>
<evidence type="ECO:0000313" key="1">
    <source>
        <dbReference type="EMBL" id="SKD09205.1"/>
    </source>
</evidence>
<dbReference type="EMBL" id="FUZZ01000004">
    <property type="protein sequence ID" value="SKD09205.1"/>
    <property type="molecule type" value="Genomic_DNA"/>
</dbReference>
<reference evidence="2" key="1">
    <citation type="submission" date="2017-02" db="EMBL/GenBank/DDBJ databases">
        <authorList>
            <person name="Varghese N."/>
            <person name="Submissions S."/>
        </authorList>
    </citation>
    <scope>NUCLEOTIDE SEQUENCE [LARGE SCALE GENOMIC DNA]</scope>
    <source>
        <strain evidence="2">DSM 18108</strain>
    </source>
</reference>
<dbReference type="InterPro" id="IPR021889">
    <property type="entry name" value="DUF3500"/>
</dbReference>
<accession>A0A1T5P8W9</accession>
<gene>
    <name evidence="1" type="ORF">SAMN05660461_5088</name>
</gene>
<dbReference type="PANTHER" id="PTHR37489:SF1">
    <property type="entry name" value="DUF3500 DOMAIN-CONTAINING PROTEIN"/>
    <property type="match status" value="1"/>
</dbReference>
<keyword evidence="2" id="KW-1185">Reference proteome</keyword>
<dbReference type="Pfam" id="PF12006">
    <property type="entry name" value="DUF3500"/>
    <property type="match status" value="1"/>
</dbReference>
<dbReference type="AlphaFoldDB" id="A0A1T5P8W9"/>
<proteinExistence type="predicted"/>
<protein>
    <recommendedName>
        <fullName evidence="3">DUF3500 domain-containing protein</fullName>
    </recommendedName>
</protein>
<organism evidence="1 2">
    <name type="scientific">Chitinophaga ginsengisegetis</name>
    <dbReference type="NCBI Taxonomy" id="393003"/>
    <lineage>
        <taxon>Bacteria</taxon>
        <taxon>Pseudomonadati</taxon>
        <taxon>Bacteroidota</taxon>
        <taxon>Chitinophagia</taxon>
        <taxon>Chitinophagales</taxon>
        <taxon>Chitinophagaceae</taxon>
        <taxon>Chitinophaga</taxon>
    </lineage>
</organism>
<evidence type="ECO:0000313" key="2">
    <source>
        <dbReference type="Proteomes" id="UP000190166"/>
    </source>
</evidence>
<dbReference type="RefSeq" id="WP_079472351.1">
    <property type="nucleotide sequence ID" value="NZ_FUZZ01000004.1"/>
</dbReference>
<dbReference type="PANTHER" id="PTHR37489">
    <property type="entry name" value="DUF3500 DOMAIN-CONTAINING PROTEIN"/>
    <property type="match status" value="1"/>
</dbReference>
<evidence type="ECO:0008006" key="3">
    <source>
        <dbReference type="Google" id="ProtNLM"/>
    </source>
</evidence>
<name>A0A1T5P8W9_9BACT</name>
<dbReference type="STRING" id="393003.SAMN05660461_5088"/>